<dbReference type="PANTHER" id="PTHR42923">
    <property type="entry name" value="PROTOPORPHYRINOGEN OXIDASE"/>
    <property type="match status" value="1"/>
</dbReference>
<organism evidence="3 4">
    <name type="scientific">Pseudomonas syringae pv. avii</name>
    <dbReference type="NCBI Taxonomy" id="663959"/>
    <lineage>
        <taxon>Bacteria</taxon>
        <taxon>Pseudomonadati</taxon>
        <taxon>Pseudomonadota</taxon>
        <taxon>Gammaproteobacteria</taxon>
        <taxon>Pseudomonadales</taxon>
        <taxon>Pseudomonadaceae</taxon>
        <taxon>Pseudomonas</taxon>
        <taxon>Pseudomonas syringae</taxon>
    </lineage>
</organism>
<dbReference type="InterPro" id="IPR050464">
    <property type="entry name" value="Zeta_carotene_desat/Oxidored"/>
</dbReference>
<feature type="region of interest" description="Disordered" evidence="1">
    <location>
        <begin position="1"/>
        <end position="25"/>
    </location>
</feature>
<dbReference type="AlphaFoldDB" id="A0A3M5VU05"/>
<dbReference type="InterPro" id="IPR002937">
    <property type="entry name" value="Amino_oxidase"/>
</dbReference>
<feature type="compositionally biased region" description="Basic and acidic residues" evidence="1">
    <location>
        <begin position="1"/>
        <end position="11"/>
    </location>
</feature>
<dbReference type="Proteomes" id="UP000280395">
    <property type="component" value="Unassembled WGS sequence"/>
</dbReference>
<protein>
    <recommendedName>
        <fullName evidence="2">Amine oxidase domain-containing protein</fullName>
    </recommendedName>
</protein>
<dbReference type="SUPFAM" id="SSF51905">
    <property type="entry name" value="FAD/NAD(P)-binding domain"/>
    <property type="match status" value="1"/>
</dbReference>
<evidence type="ECO:0000313" key="3">
    <source>
        <dbReference type="EMBL" id="RMU61772.1"/>
    </source>
</evidence>
<dbReference type="Gene3D" id="3.30.70.1990">
    <property type="match status" value="1"/>
</dbReference>
<evidence type="ECO:0000256" key="1">
    <source>
        <dbReference type="SAM" id="MobiDB-lite"/>
    </source>
</evidence>
<comment type="caution">
    <text evidence="3">The sequence shown here is derived from an EMBL/GenBank/DDBJ whole genome shotgun (WGS) entry which is preliminary data.</text>
</comment>
<evidence type="ECO:0000313" key="4">
    <source>
        <dbReference type="Proteomes" id="UP000280395"/>
    </source>
</evidence>
<dbReference type="EMBL" id="RBUA01000386">
    <property type="protein sequence ID" value="RMU61772.1"/>
    <property type="molecule type" value="Genomic_DNA"/>
</dbReference>
<dbReference type="Pfam" id="PF01593">
    <property type="entry name" value="Amino_oxidase"/>
    <property type="match status" value="1"/>
</dbReference>
<dbReference type="GO" id="GO:0016491">
    <property type="term" value="F:oxidoreductase activity"/>
    <property type="evidence" value="ECO:0007669"/>
    <property type="project" value="InterPro"/>
</dbReference>
<evidence type="ECO:0000259" key="2">
    <source>
        <dbReference type="Pfam" id="PF01593"/>
    </source>
</evidence>
<dbReference type="InterPro" id="IPR036188">
    <property type="entry name" value="FAD/NAD-bd_sf"/>
</dbReference>
<reference evidence="3 4" key="1">
    <citation type="submission" date="2018-08" db="EMBL/GenBank/DDBJ databases">
        <title>Recombination of ecologically and evolutionarily significant loci maintains genetic cohesion in the Pseudomonas syringae species complex.</title>
        <authorList>
            <person name="Dillon M."/>
            <person name="Thakur S."/>
            <person name="Almeida R.N.D."/>
            <person name="Weir B.S."/>
            <person name="Guttman D.S."/>
        </authorList>
    </citation>
    <scope>NUCLEOTIDE SEQUENCE [LARGE SCALE GENOMIC DNA]</scope>
    <source>
        <strain evidence="3 4">ICMP 14479</strain>
    </source>
</reference>
<name>A0A3M5VU05_PSESX</name>
<dbReference type="Gene3D" id="3.50.50.60">
    <property type="entry name" value="FAD/NAD(P)-binding domain"/>
    <property type="match status" value="1"/>
</dbReference>
<accession>A0A3M5VU05</accession>
<feature type="domain" description="Amine oxidase" evidence="2">
    <location>
        <begin position="70"/>
        <end position="362"/>
    </location>
</feature>
<sequence length="475" mass="52859">MAGRQSRETHLRQAGKTPAGNRLSGPVHCHLVAAVEAAEPRATDHRQTHAAQPATEEGRPVKIAIIGSGIAGLTSAYLLSRRHDITLFEASDCIGGHTHTAKVTVDGKSYAVDTGFIVFNDWTYPNFIRLLEQIGVRFKPTEMSFSVCDQSTGFEYNGNNLNSLFAQRRNILSPGFWGMLRDILRFNRQAPLDLQEQRISADMTLGDYLTAGGYGPRFIRHYIVPMGAAIWSMSLADMLKFPLQFFVRFFKNHGLLSVSNRPQWCVIEGGSSCYIEPLTRSFREQIRLNCPVHKVQRSDEGVVIHSPAGSETFDRVVFACHSDQALALLDDPSQAEQQILGALPYADNDVVLHTDTRLLPDRKLAWASWNYRLTGNVQQQAAVTYDMNILQGIDSATTFCVSLNQTPMINPLKILARYTYAHPQYSLAAVAAQARWEELNGVRNTFYCGAYWANGFHEDGVVSALRVAQAFGETL</sequence>
<dbReference type="FunFam" id="1.10.405.20:FF:000001">
    <property type="entry name" value="Amine oxidase"/>
    <property type="match status" value="1"/>
</dbReference>
<gene>
    <name evidence="3" type="ORF">ALP29_100441</name>
</gene>
<dbReference type="PANTHER" id="PTHR42923:SF17">
    <property type="entry name" value="AMINE OXIDASE DOMAIN-CONTAINING PROTEIN"/>
    <property type="match status" value="1"/>
</dbReference>
<dbReference type="Gene3D" id="1.10.405.20">
    <property type="match status" value="1"/>
</dbReference>
<proteinExistence type="predicted"/>